<comment type="caution">
    <text evidence="2">The sequence shown here is derived from an EMBL/GenBank/DDBJ whole genome shotgun (WGS) entry which is preliminary data.</text>
</comment>
<dbReference type="Proteomes" id="UP001263371">
    <property type="component" value="Unassembled WGS sequence"/>
</dbReference>
<reference evidence="2 3" key="1">
    <citation type="submission" date="2023-09" db="EMBL/GenBank/DDBJ databases">
        <title>Microbacterium fusihabitans sp. nov., Microbacterium phycihabitans sp. nov., and Microbacterium cervinum sp. nov., isolated from dried seaweeds of beach.</title>
        <authorList>
            <person name="Lee S.D."/>
        </authorList>
    </citation>
    <scope>NUCLEOTIDE SEQUENCE [LARGE SCALE GENOMIC DNA]</scope>
    <source>
        <strain evidence="2 3">KSW4-17</strain>
    </source>
</reference>
<sequence length="121" mass="12260">MPPTSSPSPTATADPSPAPSGSATDSPYNGEILVITSEVRDGSLEVTAMVPGVSESGGTCTLTLEQSQRSVSVSGNEGKEVTYCGLMSIPVAEGDDAAFTVSYTSANLRAQSSITTIETTP</sequence>
<name>A0ABU3T3W6_9MICO</name>
<keyword evidence="3" id="KW-1185">Reference proteome</keyword>
<evidence type="ECO:0000256" key="1">
    <source>
        <dbReference type="SAM" id="MobiDB-lite"/>
    </source>
</evidence>
<protein>
    <submittedName>
        <fullName evidence="2">Uncharacterized protein</fullName>
    </submittedName>
</protein>
<evidence type="ECO:0000313" key="2">
    <source>
        <dbReference type="EMBL" id="MDU0366067.1"/>
    </source>
</evidence>
<feature type="region of interest" description="Disordered" evidence="1">
    <location>
        <begin position="1"/>
        <end position="29"/>
    </location>
</feature>
<feature type="compositionally biased region" description="Low complexity" evidence="1">
    <location>
        <begin position="7"/>
        <end position="27"/>
    </location>
</feature>
<gene>
    <name evidence="2" type="ORF">RWH45_02500</name>
</gene>
<dbReference type="RefSeq" id="WP_315993343.1">
    <property type="nucleotide sequence ID" value="NZ_JAWDIS010000001.1"/>
</dbReference>
<evidence type="ECO:0000313" key="3">
    <source>
        <dbReference type="Proteomes" id="UP001263371"/>
    </source>
</evidence>
<organism evidence="2 3">
    <name type="scientific">Microbacterium galbum</name>
    <dbReference type="NCBI Taxonomy" id="3075994"/>
    <lineage>
        <taxon>Bacteria</taxon>
        <taxon>Bacillati</taxon>
        <taxon>Actinomycetota</taxon>
        <taxon>Actinomycetes</taxon>
        <taxon>Micrococcales</taxon>
        <taxon>Microbacteriaceae</taxon>
        <taxon>Microbacterium</taxon>
    </lineage>
</organism>
<dbReference type="EMBL" id="JAWDIS010000001">
    <property type="protein sequence ID" value="MDU0366067.1"/>
    <property type="molecule type" value="Genomic_DNA"/>
</dbReference>
<proteinExistence type="predicted"/>
<accession>A0ABU3T3W6</accession>